<name>A0A2H3BAV9_9AGAR</name>
<feature type="domain" description="F-box" evidence="2">
    <location>
        <begin position="20"/>
        <end position="70"/>
    </location>
</feature>
<dbReference type="Gene3D" id="1.20.1280.50">
    <property type="match status" value="1"/>
</dbReference>
<protein>
    <recommendedName>
        <fullName evidence="2">F-box domain-containing protein</fullName>
    </recommendedName>
</protein>
<feature type="region of interest" description="Disordered" evidence="1">
    <location>
        <begin position="512"/>
        <end position="536"/>
    </location>
</feature>
<evidence type="ECO:0000313" key="3">
    <source>
        <dbReference type="EMBL" id="PBK61717.1"/>
    </source>
</evidence>
<dbReference type="AlphaFoldDB" id="A0A2H3BAV9"/>
<evidence type="ECO:0000256" key="1">
    <source>
        <dbReference type="SAM" id="MobiDB-lite"/>
    </source>
</evidence>
<dbReference type="InterPro" id="IPR001810">
    <property type="entry name" value="F-box_dom"/>
</dbReference>
<dbReference type="Proteomes" id="UP000218334">
    <property type="component" value="Unassembled WGS sequence"/>
</dbReference>
<dbReference type="InterPro" id="IPR036047">
    <property type="entry name" value="F-box-like_dom_sf"/>
</dbReference>
<dbReference type="SUPFAM" id="SSF81383">
    <property type="entry name" value="F-box domain"/>
    <property type="match status" value="1"/>
</dbReference>
<reference evidence="4" key="1">
    <citation type="journal article" date="2017" name="Nat. Ecol. Evol.">
        <title>Genome expansion and lineage-specific genetic innovations in the forest pathogenic fungi Armillaria.</title>
        <authorList>
            <person name="Sipos G."/>
            <person name="Prasanna A.N."/>
            <person name="Walter M.C."/>
            <person name="O'Connor E."/>
            <person name="Balint B."/>
            <person name="Krizsan K."/>
            <person name="Kiss B."/>
            <person name="Hess J."/>
            <person name="Varga T."/>
            <person name="Slot J."/>
            <person name="Riley R."/>
            <person name="Boka B."/>
            <person name="Rigling D."/>
            <person name="Barry K."/>
            <person name="Lee J."/>
            <person name="Mihaltcheva S."/>
            <person name="LaButti K."/>
            <person name="Lipzen A."/>
            <person name="Waldron R."/>
            <person name="Moloney N.M."/>
            <person name="Sperisen C."/>
            <person name="Kredics L."/>
            <person name="Vagvoelgyi C."/>
            <person name="Patrignani A."/>
            <person name="Fitzpatrick D."/>
            <person name="Nagy I."/>
            <person name="Doyle S."/>
            <person name="Anderson J.B."/>
            <person name="Grigoriev I.V."/>
            <person name="Gueldener U."/>
            <person name="Muensterkoetter M."/>
            <person name="Nagy L.G."/>
        </authorList>
    </citation>
    <scope>NUCLEOTIDE SEQUENCE [LARGE SCALE GENOMIC DNA]</scope>
    <source>
        <strain evidence="4">28-4</strain>
    </source>
</reference>
<evidence type="ECO:0000313" key="4">
    <source>
        <dbReference type="Proteomes" id="UP000218334"/>
    </source>
</evidence>
<sequence length="536" mass="60847">MSSNSDDASLDEPKNKNFVDEIPNELLLVIFSCGARSTDGTAFSFRVCTVCQRWRSLAINNAYLWTSLTIDTAIPPLSTLQIPLSYFSTIFPKEALILERSSNLDVDITIANSLGSPKYTPKHFEFLSTLLSAHARHIRTLDVHVEHAISASRLCSRIHRVALPRLQKFHLISDYTFEDLFDHEDEDYDPFSSTHMLEYSHEDNIPTSVDLQQWSTSKYPMLMGVASAGVPVEWGLFSPSNLRTLCLRSGIQRAPSMEILRGILFNSMNTLESLELADIINWADPSDLHPAKTRLTLPCVHTLIIGNRTPNEVCFAVQAFAFPTLQNLTIKCPLGGPESDIFVSLIRYLPLDELHKLKFPVTCFRETVLPDPDLVREGNIAEECLPLMLQFIRRLTSLHTLELILFLRFMNYPVTDLKDERNGTLNFFGLQSLSIKADGHMSPEALSFLRKRLELGTVNGEYVGPVFEKLTLSLWSRIQWQEEDQSFLNDERSRDTCENTVFEQVIDFDGREDLGLSNETNAHEDPDLRKASFKPE</sequence>
<gene>
    <name evidence="3" type="ORF">ARMSODRAFT_981289</name>
</gene>
<accession>A0A2H3BAV9</accession>
<dbReference type="Pfam" id="PF12937">
    <property type="entry name" value="F-box-like"/>
    <property type="match status" value="1"/>
</dbReference>
<dbReference type="EMBL" id="KZ293473">
    <property type="protein sequence ID" value="PBK61717.1"/>
    <property type="molecule type" value="Genomic_DNA"/>
</dbReference>
<proteinExistence type="predicted"/>
<evidence type="ECO:0000259" key="2">
    <source>
        <dbReference type="Pfam" id="PF12937"/>
    </source>
</evidence>
<feature type="compositionally biased region" description="Basic and acidic residues" evidence="1">
    <location>
        <begin position="521"/>
        <end position="536"/>
    </location>
</feature>
<keyword evidence="4" id="KW-1185">Reference proteome</keyword>
<organism evidence="3 4">
    <name type="scientific">Armillaria solidipes</name>
    <dbReference type="NCBI Taxonomy" id="1076256"/>
    <lineage>
        <taxon>Eukaryota</taxon>
        <taxon>Fungi</taxon>
        <taxon>Dikarya</taxon>
        <taxon>Basidiomycota</taxon>
        <taxon>Agaricomycotina</taxon>
        <taxon>Agaricomycetes</taxon>
        <taxon>Agaricomycetidae</taxon>
        <taxon>Agaricales</taxon>
        <taxon>Marasmiineae</taxon>
        <taxon>Physalacriaceae</taxon>
        <taxon>Armillaria</taxon>
    </lineage>
</organism>